<dbReference type="SUPFAM" id="SSF51735">
    <property type="entry name" value="NAD(P)-binding Rossmann-fold domains"/>
    <property type="match status" value="1"/>
</dbReference>
<dbReference type="Gene3D" id="3.40.50.720">
    <property type="entry name" value="NAD(P)-binding Rossmann-like Domain"/>
    <property type="match status" value="1"/>
</dbReference>
<dbReference type="Pfam" id="PF01370">
    <property type="entry name" value="Epimerase"/>
    <property type="match status" value="1"/>
</dbReference>
<evidence type="ECO:0000313" key="2">
    <source>
        <dbReference type="EMBL" id="SIT58144.1"/>
    </source>
</evidence>
<protein>
    <recommendedName>
        <fullName evidence="1">NAD-dependent epimerase/dehydratase domain-containing protein</fullName>
    </recommendedName>
</protein>
<feature type="domain" description="NAD-dependent epimerase/dehydratase" evidence="1">
    <location>
        <begin position="5"/>
        <end position="162"/>
    </location>
</feature>
<name>A0A1R3VDZ0_9HYPH</name>
<keyword evidence="3" id="KW-1185">Reference proteome</keyword>
<dbReference type="PANTHER" id="PTHR48079:SF6">
    <property type="entry name" value="NAD(P)-BINDING DOMAIN-CONTAINING PROTEIN-RELATED"/>
    <property type="match status" value="1"/>
</dbReference>
<dbReference type="EMBL" id="FTPD01000045">
    <property type="protein sequence ID" value="SIT58144.1"/>
    <property type="molecule type" value="Genomic_DNA"/>
</dbReference>
<dbReference type="InterPro" id="IPR001509">
    <property type="entry name" value="Epimerase_deHydtase"/>
</dbReference>
<gene>
    <name evidence="2" type="ORF">BQ8794_50246</name>
</gene>
<dbReference type="AlphaFoldDB" id="A0A1R3VDZ0"/>
<dbReference type="PANTHER" id="PTHR48079">
    <property type="entry name" value="PROTEIN YEEZ"/>
    <property type="match status" value="1"/>
</dbReference>
<organism evidence="2 3">
    <name type="scientific">Mesorhizobium prunaredense</name>
    <dbReference type="NCBI Taxonomy" id="1631249"/>
    <lineage>
        <taxon>Bacteria</taxon>
        <taxon>Pseudomonadati</taxon>
        <taxon>Pseudomonadota</taxon>
        <taxon>Alphaproteobacteria</taxon>
        <taxon>Hyphomicrobiales</taxon>
        <taxon>Phyllobacteriaceae</taxon>
        <taxon>Mesorhizobium</taxon>
    </lineage>
</organism>
<sequence length="360" mass="38722">MTKRIVILGANGQVGNEVTLQLANQRAIEVVPVVRSPSGSAVLRYNGVAVLHGSIDDPAQARRLQQGADVVANFALPVGTPSAMIEESAAIIDNTIACSPPGAVVVFFSTLAVLGVQDTSGRKHRSLYGNVKLRNEQQILALAKKNGRRAYVLRLGHVAGVFQTITGGIRAEIAAGPVSFIEADRRSNLVYTATIADALCAIAEGRAGEPGLYDLVNEPQWTWREIYEFEAARIGSPLQEAAPISVTPMRQTSHLSVSGLRQAGVTAVQRLGLKQVAMRFASALPRSLNEKIQADYNMARARSEIAALAVAQPVLNPAQNWPGLQTRGLPGLRATRELLDSQVFEPSGHVDNRWPKNLHR</sequence>
<dbReference type="InterPro" id="IPR036291">
    <property type="entry name" value="NAD(P)-bd_dom_sf"/>
</dbReference>
<evidence type="ECO:0000259" key="1">
    <source>
        <dbReference type="Pfam" id="PF01370"/>
    </source>
</evidence>
<dbReference type="STRING" id="1631249.BQ8794_50246"/>
<evidence type="ECO:0000313" key="3">
    <source>
        <dbReference type="Proteomes" id="UP000188388"/>
    </source>
</evidence>
<proteinExistence type="predicted"/>
<dbReference type="RefSeq" id="WP_077381257.1">
    <property type="nucleotide sequence ID" value="NZ_FTPD01000045.1"/>
</dbReference>
<accession>A0A1R3VDZ0</accession>
<dbReference type="Proteomes" id="UP000188388">
    <property type="component" value="Unassembled WGS sequence"/>
</dbReference>
<dbReference type="GO" id="GO:0005737">
    <property type="term" value="C:cytoplasm"/>
    <property type="evidence" value="ECO:0007669"/>
    <property type="project" value="TreeGrafter"/>
</dbReference>
<reference evidence="3" key="1">
    <citation type="submission" date="2017-01" db="EMBL/GenBank/DDBJ databases">
        <authorList>
            <person name="Brunel B."/>
        </authorList>
    </citation>
    <scope>NUCLEOTIDE SEQUENCE [LARGE SCALE GENOMIC DNA]</scope>
</reference>
<dbReference type="GO" id="GO:0004029">
    <property type="term" value="F:aldehyde dehydrogenase (NAD+) activity"/>
    <property type="evidence" value="ECO:0007669"/>
    <property type="project" value="TreeGrafter"/>
</dbReference>
<dbReference type="InterPro" id="IPR051783">
    <property type="entry name" value="NAD(P)-dependent_oxidoreduct"/>
</dbReference>